<dbReference type="InterPro" id="IPR007634">
    <property type="entry name" value="RNA_pol_sigma_54_DNA-bd"/>
</dbReference>
<dbReference type="Pfam" id="PF04552">
    <property type="entry name" value="Sigma54_DBD"/>
    <property type="match status" value="1"/>
</dbReference>
<keyword evidence="4 9" id="KW-0548">Nucleotidyltransferase</keyword>
<gene>
    <name evidence="13" type="primary">rpoN</name>
    <name evidence="13" type="ORF">Cenrod_0793</name>
</gene>
<dbReference type="NCBIfam" id="TIGR02395">
    <property type="entry name" value="rpoN_sigma"/>
    <property type="match status" value="1"/>
</dbReference>
<accession>U5N9Q3</accession>
<dbReference type="PANTHER" id="PTHR32248">
    <property type="entry name" value="RNA POLYMERASE SIGMA-54 FACTOR"/>
    <property type="match status" value="1"/>
</dbReference>
<dbReference type="PATRIC" id="fig|946483.4.peg.792"/>
<comment type="function">
    <text evidence="9">Sigma factors are initiation factors that promote the attachment of RNA polymerase to specific initiation sites and are then released.</text>
</comment>
<evidence type="ECO:0000256" key="3">
    <source>
        <dbReference type="ARBA" id="ARBA00022679"/>
    </source>
</evidence>
<dbReference type="NCBIfam" id="NF009118">
    <property type="entry name" value="PRK12469.1"/>
    <property type="match status" value="1"/>
</dbReference>
<evidence type="ECO:0000259" key="11">
    <source>
        <dbReference type="Pfam" id="PF04552"/>
    </source>
</evidence>
<comment type="similarity">
    <text evidence="1 9">Belongs to the sigma-54 factor family.</text>
</comment>
<dbReference type="InterPro" id="IPR038709">
    <property type="entry name" value="RpoN_core-bd_sf"/>
</dbReference>
<dbReference type="InterPro" id="IPR000394">
    <property type="entry name" value="RNA_pol_sigma_54"/>
</dbReference>
<protein>
    <recommendedName>
        <fullName evidence="9">RNA polymerase sigma-54 factor</fullName>
    </recommendedName>
</protein>
<dbReference type="EMBL" id="CP004885">
    <property type="protein sequence ID" value="AGX86899.1"/>
    <property type="molecule type" value="Genomic_DNA"/>
</dbReference>
<feature type="domain" description="RNA polymerase sigma factor 54 DNA-binding" evidence="11">
    <location>
        <begin position="364"/>
        <end position="519"/>
    </location>
</feature>
<evidence type="ECO:0000256" key="4">
    <source>
        <dbReference type="ARBA" id="ARBA00022695"/>
    </source>
</evidence>
<dbReference type="PROSITE" id="PS00718">
    <property type="entry name" value="SIGMA54_2"/>
    <property type="match status" value="1"/>
</dbReference>
<sequence length="521" mass="57104">MQQGLSLRVSQHLALTPQLQQSIRLLQLSTAELEQEVGQMLESNPFLEQAASDEAEPASEGEAGSRSGSSQDVQGTEALPDAPPSDTPDIRRDEDNALSGTSEELDWGEGASVAVEDGDWGAAVHSGDGDTEAGEWAASLPTLRDHLHEQVLRLRIGDADRAALGFLIDSLDDNGYLEDDPDVLAQSLSQGDADVAEALRHHFTVAWNLLRHLDPIGVGARNLAECLRWQLEALWEEPDEPDRSVVNVALRLCTQPLEWLARKDLKRLVATSQAGEDAVRAALALIAKLEPQPGRRFADVRRAAIIPDVIVVRKMAEGTVAGSIRFEVQLNPEVVPQLRIHSLYAQALRSHRTGVRDDGGVRGLEKCLQEARWFVKNVQQRFETILRVSRAIVEHQKGFLLHGELAMRPLILRDIADELGLHESTISRVTNAKYIATPQGTFELKHFFGSGLGTQSGSSASSTAVRALIKQWIAEENPAAPLSDGQIADQLQERGIACARRTVAKYREGLHIPPAPQRKPW</sequence>
<dbReference type="PROSITE" id="PS00717">
    <property type="entry name" value="SIGMA54_1"/>
    <property type="match status" value="1"/>
</dbReference>
<dbReference type="Gene3D" id="1.10.10.60">
    <property type="entry name" value="Homeodomain-like"/>
    <property type="match status" value="1"/>
</dbReference>
<dbReference type="GO" id="GO:0001216">
    <property type="term" value="F:DNA-binding transcription activator activity"/>
    <property type="evidence" value="ECO:0007669"/>
    <property type="project" value="InterPro"/>
</dbReference>
<dbReference type="InterPro" id="IPR007046">
    <property type="entry name" value="RNA_pol_sigma_54_core-bd"/>
</dbReference>
<dbReference type="GO" id="GO:0000428">
    <property type="term" value="C:DNA-directed RNA polymerase complex"/>
    <property type="evidence" value="ECO:0007669"/>
    <property type="project" value="UniProtKB-KW"/>
</dbReference>
<keyword evidence="6 9" id="KW-0731">Sigma factor</keyword>
<reference evidence="13 14" key="1">
    <citation type="journal article" date="2013" name="Genome Biol.">
        <title>Genomic analysis reveals key aspects of prokaryotic symbiosis in the phototrophic consortium "Chlorochromatium aggregatum".</title>
        <authorList>
            <person name="Liu Z."/>
            <person name="Muller J."/>
            <person name="Li T."/>
            <person name="Alvey R.M."/>
            <person name="Vogl K."/>
            <person name="Frigaard N.U."/>
            <person name="Rockwell N.C."/>
            <person name="Boyd E.S."/>
            <person name="Tomsho L.P."/>
            <person name="Schuster S.C."/>
            <person name="Henke P."/>
            <person name="Rohde M."/>
            <person name="Overmann J."/>
            <person name="Bryant D.A."/>
        </authorList>
    </citation>
    <scope>NUCLEOTIDE SEQUENCE [LARGE SCALE GENOMIC DNA]</scope>
    <source>
        <strain evidence="13">CR</strain>
    </source>
</reference>
<dbReference type="PRINTS" id="PR00045">
    <property type="entry name" value="SIGMA54FCT"/>
</dbReference>
<name>U5N9Q3_9BURK</name>
<dbReference type="Proteomes" id="UP000017184">
    <property type="component" value="Chromosome"/>
</dbReference>
<dbReference type="PROSITE" id="PS50044">
    <property type="entry name" value="SIGMA54_3"/>
    <property type="match status" value="1"/>
</dbReference>
<dbReference type="KEGG" id="cbx:Cenrod_0793"/>
<proteinExistence type="inferred from homology"/>
<feature type="compositionally biased region" description="Low complexity" evidence="10">
    <location>
        <begin position="60"/>
        <end position="70"/>
    </location>
</feature>
<dbReference type="GO" id="GO:0016779">
    <property type="term" value="F:nucleotidyltransferase activity"/>
    <property type="evidence" value="ECO:0007669"/>
    <property type="project" value="UniProtKB-KW"/>
</dbReference>
<evidence type="ECO:0000256" key="9">
    <source>
        <dbReference type="PIRNR" id="PIRNR000774"/>
    </source>
</evidence>
<keyword evidence="2 9" id="KW-0240">DNA-directed RNA polymerase</keyword>
<dbReference type="eggNOG" id="COG1508">
    <property type="taxonomic scope" value="Bacteria"/>
</dbReference>
<evidence type="ECO:0000256" key="5">
    <source>
        <dbReference type="ARBA" id="ARBA00023015"/>
    </source>
</evidence>
<keyword evidence="7 9" id="KW-0238">DNA-binding</keyword>
<feature type="region of interest" description="Disordered" evidence="10">
    <location>
        <begin position="39"/>
        <end position="109"/>
    </location>
</feature>
<dbReference type="OrthoDB" id="9814402at2"/>
<dbReference type="PIRSF" id="PIRSF000774">
    <property type="entry name" value="RpoN"/>
    <property type="match status" value="1"/>
</dbReference>
<dbReference type="Pfam" id="PF00309">
    <property type="entry name" value="Sigma54_AID"/>
    <property type="match status" value="1"/>
</dbReference>
<evidence type="ECO:0000256" key="10">
    <source>
        <dbReference type="SAM" id="MobiDB-lite"/>
    </source>
</evidence>
<evidence type="ECO:0000256" key="2">
    <source>
        <dbReference type="ARBA" id="ARBA00022478"/>
    </source>
</evidence>
<keyword evidence="8 9" id="KW-0804">Transcription</keyword>
<keyword evidence="5 9" id="KW-0805">Transcription regulation</keyword>
<organism evidence="13 14">
    <name type="scientific">Candidatus Symbiobacter mobilis CR</name>
    <dbReference type="NCBI Taxonomy" id="946483"/>
    <lineage>
        <taxon>Bacteria</taxon>
        <taxon>Pseudomonadati</taxon>
        <taxon>Pseudomonadota</taxon>
        <taxon>Betaproteobacteria</taxon>
        <taxon>Burkholderiales</taxon>
        <taxon>Comamonadaceae</taxon>
    </lineage>
</organism>
<evidence type="ECO:0000256" key="8">
    <source>
        <dbReference type="ARBA" id="ARBA00023163"/>
    </source>
</evidence>
<feature type="domain" description="RNA polymerase sigma factor 54 core-binding" evidence="12">
    <location>
        <begin position="137"/>
        <end position="344"/>
    </location>
</feature>
<evidence type="ECO:0000256" key="1">
    <source>
        <dbReference type="ARBA" id="ARBA00008798"/>
    </source>
</evidence>
<dbReference type="AlphaFoldDB" id="U5N9Q3"/>
<dbReference type="PANTHER" id="PTHR32248:SF4">
    <property type="entry name" value="RNA POLYMERASE SIGMA-54 FACTOR"/>
    <property type="match status" value="1"/>
</dbReference>
<dbReference type="GO" id="GO:0003677">
    <property type="term" value="F:DNA binding"/>
    <property type="evidence" value="ECO:0007669"/>
    <property type="project" value="UniProtKB-KW"/>
</dbReference>
<evidence type="ECO:0000313" key="14">
    <source>
        <dbReference type="Proteomes" id="UP000017184"/>
    </source>
</evidence>
<dbReference type="RefSeq" id="WP_022771720.1">
    <property type="nucleotide sequence ID" value="NC_022576.1"/>
</dbReference>
<dbReference type="Gene3D" id="1.10.10.1330">
    <property type="entry name" value="RNA polymerase sigma-54 factor, core-binding domain"/>
    <property type="match status" value="1"/>
</dbReference>
<dbReference type="HOGENOM" id="CLU_020569_0_1_4"/>
<keyword evidence="14" id="KW-1185">Reference proteome</keyword>
<evidence type="ECO:0000313" key="13">
    <source>
        <dbReference type="EMBL" id="AGX86899.1"/>
    </source>
</evidence>
<dbReference type="Pfam" id="PF04963">
    <property type="entry name" value="Sigma54_CBD"/>
    <property type="match status" value="1"/>
</dbReference>
<keyword evidence="3 9" id="KW-0808">Transferase</keyword>
<evidence type="ECO:0000256" key="7">
    <source>
        <dbReference type="ARBA" id="ARBA00023125"/>
    </source>
</evidence>
<evidence type="ECO:0000256" key="6">
    <source>
        <dbReference type="ARBA" id="ARBA00023082"/>
    </source>
</evidence>
<evidence type="ECO:0000259" key="12">
    <source>
        <dbReference type="Pfam" id="PF04963"/>
    </source>
</evidence>
<dbReference type="STRING" id="946483.Cenrod_0793"/>
<dbReference type="GO" id="GO:0016987">
    <property type="term" value="F:sigma factor activity"/>
    <property type="evidence" value="ECO:0007669"/>
    <property type="project" value="UniProtKB-KW"/>
</dbReference>
<dbReference type="GO" id="GO:0006352">
    <property type="term" value="P:DNA-templated transcription initiation"/>
    <property type="evidence" value="ECO:0007669"/>
    <property type="project" value="InterPro"/>
</dbReference>